<gene>
    <name evidence="3" type="ORF">Tco_1055680</name>
</gene>
<evidence type="ECO:0000313" key="3">
    <source>
        <dbReference type="EMBL" id="GJT81338.1"/>
    </source>
</evidence>
<accession>A0ABQ5H2P7</accession>
<feature type="chain" id="PRO_5046971797" description="Secreted protein" evidence="2">
    <location>
        <begin position="26"/>
        <end position="245"/>
    </location>
</feature>
<evidence type="ECO:0000313" key="4">
    <source>
        <dbReference type="Proteomes" id="UP001151760"/>
    </source>
</evidence>
<feature type="signal peptide" evidence="2">
    <location>
        <begin position="1"/>
        <end position="25"/>
    </location>
</feature>
<keyword evidence="4" id="KW-1185">Reference proteome</keyword>
<evidence type="ECO:0000256" key="2">
    <source>
        <dbReference type="SAM" id="SignalP"/>
    </source>
</evidence>
<evidence type="ECO:0008006" key="5">
    <source>
        <dbReference type="Google" id="ProtNLM"/>
    </source>
</evidence>
<name>A0ABQ5H2P7_9ASTR</name>
<reference evidence="3" key="2">
    <citation type="submission" date="2022-01" db="EMBL/GenBank/DDBJ databases">
        <authorList>
            <person name="Yamashiro T."/>
            <person name="Shiraishi A."/>
            <person name="Satake H."/>
            <person name="Nakayama K."/>
        </authorList>
    </citation>
    <scope>NUCLEOTIDE SEQUENCE</scope>
</reference>
<reference evidence="3" key="1">
    <citation type="journal article" date="2022" name="Int. J. Mol. Sci.">
        <title>Draft Genome of Tanacetum Coccineum: Genomic Comparison of Closely Related Tanacetum-Family Plants.</title>
        <authorList>
            <person name="Yamashiro T."/>
            <person name="Shiraishi A."/>
            <person name="Nakayama K."/>
            <person name="Satake H."/>
        </authorList>
    </citation>
    <scope>NUCLEOTIDE SEQUENCE</scope>
</reference>
<organism evidence="3 4">
    <name type="scientific">Tanacetum coccineum</name>
    <dbReference type="NCBI Taxonomy" id="301880"/>
    <lineage>
        <taxon>Eukaryota</taxon>
        <taxon>Viridiplantae</taxon>
        <taxon>Streptophyta</taxon>
        <taxon>Embryophyta</taxon>
        <taxon>Tracheophyta</taxon>
        <taxon>Spermatophyta</taxon>
        <taxon>Magnoliopsida</taxon>
        <taxon>eudicotyledons</taxon>
        <taxon>Gunneridae</taxon>
        <taxon>Pentapetalae</taxon>
        <taxon>asterids</taxon>
        <taxon>campanulids</taxon>
        <taxon>Asterales</taxon>
        <taxon>Asteraceae</taxon>
        <taxon>Asteroideae</taxon>
        <taxon>Anthemideae</taxon>
        <taxon>Anthemidinae</taxon>
        <taxon>Tanacetum</taxon>
    </lineage>
</organism>
<evidence type="ECO:0000256" key="1">
    <source>
        <dbReference type="SAM" id="MobiDB-lite"/>
    </source>
</evidence>
<feature type="region of interest" description="Disordered" evidence="1">
    <location>
        <begin position="92"/>
        <end position="111"/>
    </location>
</feature>
<protein>
    <recommendedName>
        <fullName evidence="5">Secreted protein</fullName>
    </recommendedName>
</protein>
<sequence length="245" mass="27520">MVLALRSSAFLKVLTLMIVTTPAVPATEDSPAVPEQTTVETMKYTQLLMHVRQLKKCGKASKGYNKAERMAKNANPLALVATAQTFQDPYYQTSKPHKSYAPTSKASLPTRSSHANYKLQSKEMPNQAHHHLSQLLKKNDCRKPKWVKDSTYHKEKMLLCKQAKKGVQLQAEQSDWLADTNEEIDEQDNTCTVETGDSNVTPDSPDMCDNDIQDDQNDVECDDERVALANLIANLKLDVDEKKKI</sequence>
<dbReference type="EMBL" id="BQNB010019073">
    <property type="protein sequence ID" value="GJT81338.1"/>
    <property type="molecule type" value="Genomic_DNA"/>
</dbReference>
<comment type="caution">
    <text evidence="3">The sequence shown here is derived from an EMBL/GenBank/DDBJ whole genome shotgun (WGS) entry which is preliminary data.</text>
</comment>
<feature type="compositionally biased region" description="Polar residues" evidence="1">
    <location>
        <begin position="101"/>
        <end position="111"/>
    </location>
</feature>
<dbReference type="Proteomes" id="UP001151760">
    <property type="component" value="Unassembled WGS sequence"/>
</dbReference>
<proteinExistence type="predicted"/>
<keyword evidence="2" id="KW-0732">Signal</keyword>